<comment type="subcellular location">
    <subcellularLocation>
        <location evidence="1 4">Nucleus</location>
    </subcellularLocation>
</comment>
<dbReference type="InterPro" id="IPR003822">
    <property type="entry name" value="PAH"/>
</dbReference>
<dbReference type="FunFam" id="1.20.1160.11:FF:000001">
    <property type="entry name" value="Paired amphipathic helix protein Sin3"/>
    <property type="match status" value="1"/>
</dbReference>
<dbReference type="InterPro" id="IPR039774">
    <property type="entry name" value="Sin3-like"/>
</dbReference>
<dbReference type="Pfam" id="PF02671">
    <property type="entry name" value="PAH"/>
    <property type="match status" value="1"/>
</dbReference>
<evidence type="ECO:0000256" key="1">
    <source>
        <dbReference type="ARBA" id="ARBA00004123"/>
    </source>
</evidence>
<protein>
    <submittedName>
        <fullName evidence="5">PAH2 domain-containing protein</fullName>
    </submittedName>
</protein>
<dbReference type="GO" id="GO:0070822">
    <property type="term" value="C:Sin3-type complex"/>
    <property type="evidence" value="ECO:0007669"/>
    <property type="project" value="TreeGrafter"/>
</dbReference>
<dbReference type="EMBL" id="KZ293457">
    <property type="protein sequence ID" value="PBK63649.1"/>
    <property type="molecule type" value="Genomic_DNA"/>
</dbReference>
<dbReference type="AlphaFoldDB" id="A0A2H3AY69"/>
<accession>A0A2H3AY69</accession>
<reference evidence="6" key="1">
    <citation type="journal article" date="2017" name="Nat. Ecol. Evol.">
        <title>Genome expansion and lineage-specific genetic innovations in the forest pathogenic fungi Armillaria.</title>
        <authorList>
            <person name="Sipos G."/>
            <person name="Prasanna A.N."/>
            <person name="Walter M.C."/>
            <person name="O'Connor E."/>
            <person name="Balint B."/>
            <person name="Krizsan K."/>
            <person name="Kiss B."/>
            <person name="Hess J."/>
            <person name="Varga T."/>
            <person name="Slot J."/>
            <person name="Riley R."/>
            <person name="Boka B."/>
            <person name="Rigling D."/>
            <person name="Barry K."/>
            <person name="Lee J."/>
            <person name="Mihaltcheva S."/>
            <person name="LaButti K."/>
            <person name="Lipzen A."/>
            <person name="Waldron R."/>
            <person name="Moloney N.M."/>
            <person name="Sperisen C."/>
            <person name="Kredics L."/>
            <person name="Vagvoelgyi C."/>
            <person name="Patrignani A."/>
            <person name="Fitzpatrick D."/>
            <person name="Nagy I."/>
            <person name="Doyle S."/>
            <person name="Anderson J.B."/>
            <person name="Grigoriev I.V."/>
            <person name="Gueldener U."/>
            <person name="Muensterkoetter M."/>
            <person name="Nagy L.G."/>
        </authorList>
    </citation>
    <scope>NUCLEOTIDE SEQUENCE [LARGE SCALE GENOMIC DNA]</scope>
    <source>
        <strain evidence="6">28-4</strain>
    </source>
</reference>
<dbReference type="GO" id="GO:0003714">
    <property type="term" value="F:transcription corepressor activity"/>
    <property type="evidence" value="ECO:0007669"/>
    <property type="project" value="InterPro"/>
</dbReference>
<name>A0A2H3AY69_9AGAR</name>
<dbReference type="Proteomes" id="UP000218334">
    <property type="component" value="Unassembled WGS sequence"/>
</dbReference>
<dbReference type="PANTHER" id="PTHR12346:SF0">
    <property type="entry name" value="SIN3A, ISOFORM G"/>
    <property type="match status" value="1"/>
</dbReference>
<dbReference type="PROSITE" id="PS51477">
    <property type="entry name" value="PAH"/>
    <property type="match status" value="1"/>
</dbReference>
<dbReference type="GO" id="GO:0000122">
    <property type="term" value="P:negative regulation of transcription by RNA polymerase II"/>
    <property type="evidence" value="ECO:0007669"/>
    <property type="project" value="TreeGrafter"/>
</dbReference>
<keyword evidence="3 4" id="KW-0539">Nucleus</keyword>
<sequence length="192" mass="21694">MPTQATGPGEPRRKIHSIQRSRVRPVPVRADTEARRPLNFTDTLSYMDAFKVQFQDKPKVYNGFLAIMGDFKNQIIDTAGVIQRISRLFHGEPGLIRAFNMFLPAGHRIDIFPNTITITTPQGTTTESTDNFGIASIQPPRDISSRLKRKRAMLDWSPVTKRARPADENQGDEVGLNLPHQSLRINSKARLF</sequence>
<dbReference type="SUPFAM" id="SSF47762">
    <property type="entry name" value="PAH2 domain"/>
    <property type="match status" value="1"/>
</dbReference>
<proteinExistence type="predicted"/>
<gene>
    <name evidence="5" type="ORF">ARMSODRAFT_894099</name>
</gene>
<evidence type="ECO:0000313" key="6">
    <source>
        <dbReference type="Proteomes" id="UP000218334"/>
    </source>
</evidence>
<evidence type="ECO:0000256" key="2">
    <source>
        <dbReference type="ARBA" id="ARBA00022491"/>
    </source>
</evidence>
<keyword evidence="6" id="KW-1185">Reference proteome</keyword>
<organism evidence="5 6">
    <name type="scientific">Armillaria solidipes</name>
    <dbReference type="NCBI Taxonomy" id="1076256"/>
    <lineage>
        <taxon>Eukaryota</taxon>
        <taxon>Fungi</taxon>
        <taxon>Dikarya</taxon>
        <taxon>Basidiomycota</taxon>
        <taxon>Agaricomycotina</taxon>
        <taxon>Agaricomycetes</taxon>
        <taxon>Agaricomycetidae</taxon>
        <taxon>Agaricales</taxon>
        <taxon>Marasmiineae</taxon>
        <taxon>Physalacriaceae</taxon>
        <taxon>Armillaria</taxon>
    </lineage>
</organism>
<dbReference type="InterPro" id="IPR036600">
    <property type="entry name" value="PAH_sf"/>
</dbReference>
<evidence type="ECO:0000313" key="5">
    <source>
        <dbReference type="EMBL" id="PBK63649.1"/>
    </source>
</evidence>
<evidence type="ECO:0000256" key="4">
    <source>
        <dbReference type="PROSITE-ProRule" id="PRU00810"/>
    </source>
</evidence>
<keyword evidence="2" id="KW-0678">Repressor</keyword>
<dbReference type="Gene3D" id="1.20.1160.11">
    <property type="entry name" value="Paired amphipathic helix"/>
    <property type="match status" value="1"/>
</dbReference>
<evidence type="ECO:0000256" key="3">
    <source>
        <dbReference type="ARBA" id="ARBA00023242"/>
    </source>
</evidence>
<dbReference type="STRING" id="1076256.A0A2H3AY69"/>
<dbReference type="PANTHER" id="PTHR12346">
    <property type="entry name" value="SIN3B-RELATED"/>
    <property type="match status" value="1"/>
</dbReference>